<dbReference type="STRING" id="1007676.ABM34_07700"/>
<protein>
    <submittedName>
        <fullName evidence="1">Uncharacterized protein</fullName>
    </submittedName>
</protein>
<organism evidence="1 2">
    <name type="scientific">Companilactobacillus ginsenosidimutans</name>
    <dbReference type="NCBI Taxonomy" id="1007676"/>
    <lineage>
        <taxon>Bacteria</taxon>
        <taxon>Bacillati</taxon>
        <taxon>Bacillota</taxon>
        <taxon>Bacilli</taxon>
        <taxon>Lactobacillales</taxon>
        <taxon>Lactobacillaceae</taxon>
        <taxon>Companilactobacillus</taxon>
    </lineage>
</organism>
<keyword evidence="2" id="KW-1185">Reference proteome</keyword>
<dbReference type="EMBL" id="CP012034">
    <property type="protein sequence ID" value="AKP67428.1"/>
    <property type="molecule type" value="Genomic_DNA"/>
</dbReference>
<evidence type="ECO:0000313" key="2">
    <source>
        <dbReference type="Proteomes" id="UP000036106"/>
    </source>
</evidence>
<dbReference type="PATRIC" id="fig|1007676.4.peg.1548"/>
<proteinExistence type="predicted"/>
<gene>
    <name evidence="1" type="ORF">ABM34_07700</name>
</gene>
<sequence length="117" mass="12668">MIGTADAHGYRQGMESGNCDGSGQVYNQGGHHRGEGFGAGYGNKNASNQNFNTQVSNNQAVMMNQTNNSVESSNVNSTFTPLQGPCLNIGNPMNRNNVQKNAFSYNCIRMNNLLYPN</sequence>
<accession>A0A0H4QL46</accession>
<reference evidence="2" key="1">
    <citation type="submission" date="2015-07" db="EMBL/GenBank/DDBJ databases">
        <title>Lactobacillus ginsenosidimutans/EMML 3141/ whole genome sequencing.</title>
        <authorList>
            <person name="Kim M.K."/>
            <person name="Im W.-T."/>
            <person name="Srinivasan S."/>
            <person name="Lee J.-J."/>
        </authorList>
    </citation>
    <scope>NUCLEOTIDE SEQUENCE [LARGE SCALE GENOMIC DNA]</scope>
    <source>
        <strain evidence="2">EMML 3041</strain>
    </source>
</reference>
<dbReference type="KEGG" id="lgn:ABM34_07700"/>
<dbReference type="Proteomes" id="UP000036106">
    <property type="component" value="Chromosome"/>
</dbReference>
<dbReference type="AlphaFoldDB" id="A0A0H4QL46"/>
<evidence type="ECO:0000313" key="1">
    <source>
        <dbReference type="EMBL" id="AKP67428.1"/>
    </source>
</evidence>
<name>A0A0H4QL46_9LACO</name>